<sequence>MVFEFSKFYSVLIARLFLFLLFLTNVAVCRPQGTDEFTNEGQKFEKKRTAITAKHVHKAQIPEEVIVSVVIASFVIVAASIMFVMHVGKLQEREAERREMRELQRKVNAGGKRFS</sequence>
<name>S3D0A2_GLAL2</name>
<dbReference type="HOGENOM" id="CLU_2109278_0_0_1"/>
<keyword evidence="1" id="KW-0812">Transmembrane</keyword>
<feature type="transmembrane region" description="Helical" evidence="1">
    <location>
        <begin position="65"/>
        <end position="88"/>
    </location>
</feature>
<dbReference type="RefSeq" id="XP_008082005.1">
    <property type="nucleotide sequence ID" value="XM_008083814.1"/>
</dbReference>
<dbReference type="AlphaFoldDB" id="S3D0A2"/>
<gene>
    <name evidence="3" type="ORF">GLAREA_03561</name>
</gene>
<proteinExistence type="predicted"/>
<keyword evidence="1" id="KW-1133">Transmembrane helix</keyword>
<feature type="signal peptide" evidence="2">
    <location>
        <begin position="1"/>
        <end position="29"/>
    </location>
</feature>
<evidence type="ECO:0000313" key="3">
    <source>
        <dbReference type="EMBL" id="EPE30594.1"/>
    </source>
</evidence>
<feature type="chain" id="PRO_5004507830" evidence="2">
    <location>
        <begin position="30"/>
        <end position="115"/>
    </location>
</feature>
<dbReference type="KEGG" id="glz:GLAREA_03561"/>
<organism evidence="3 4">
    <name type="scientific">Glarea lozoyensis (strain ATCC 20868 / MF5171)</name>
    <dbReference type="NCBI Taxonomy" id="1116229"/>
    <lineage>
        <taxon>Eukaryota</taxon>
        <taxon>Fungi</taxon>
        <taxon>Dikarya</taxon>
        <taxon>Ascomycota</taxon>
        <taxon>Pezizomycotina</taxon>
        <taxon>Leotiomycetes</taxon>
        <taxon>Helotiales</taxon>
        <taxon>Helotiaceae</taxon>
        <taxon>Glarea</taxon>
    </lineage>
</organism>
<keyword evidence="1" id="KW-0472">Membrane</keyword>
<keyword evidence="4" id="KW-1185">Reference proteome</keyword>
<accession>S3D0A2</accession>
<evidence type="ECO:0000256" key="1">
    <source>
        <dbReference type="SAM" id="Phobius"/>
    </source>
</evidence>
<protein>
    <submittedName>
        <fullName evidence="3">Uncharacterized protein</fullName>
    </submittedName>
</protein>
<evidence type="ECO:0000256" key="2">
    <source>
        <dbReference type="SAM" id="SignalP"/>
    </source>
</evidence>
<dbReference type="GeneID" id="19462616"/>
<reference evidence="3 4" key="1">
    <citation type="journal article" date="2013" name="BMC Genomics">
        <title>Genomics-driven discovery of the pneumocandin biosynthetic gene cluster in the fungus Glarea lozoyensis.</title>
        <authorList>
            <person name="Chen L."/>
            <person name="Yue Q."/>
            <person name="Zhang X."/>
            <person name="Xiang M."/>
            <person name="Wang C."/>
            <person name="Li S."/>
            <person name="Che Y."/>
            <person name="Ortiz-Lopez F.J."/>
            <person name="Bills G.F."/>
            <person name="Liu X."/>
            <person name="An Z."/>
        </authorList>
    </citation>
    <scope>NUCLEOTIDE SEQUENCE [LARGE SCALE GENOMIC DNA]</scope>
    <source>
        <strain evidence="4">ATCC 20868 / MF5171</strain>
    </source>
</reference>
<keyword evidence="2" id="KW-0732">Signal</keyword>
<evidence type="ECO:0000313" key="4">
    <source>
        <dbReference type="Proteomes" id="UP000016922"/>
    </source>
</evidence>
<dbReference type="EMBL" id="KE145363">
    <property type="protein sequence ID" value="EPE30594.1"/>
    <property type="molecule type" value="Genomic_DNA"/>
</dbReference>
<dbReference type="Proteomes" id="UP000016922">
    <property type="component" value="Unassembled WGS sequence"/>
</dbReference>